<dbReference type="InterPro" id="IPR039848">
    <property type="entry name" value="Ribosomal_mS35_mt"/>
</dbReference>
<dbReference type="EMBL" id="CAICTM010000175">
    <property type="protein sequence ID" value="CAB9503774.1"/>
    <property type="molecule type" value="Genomic_DNA"/>
</dbReference>
<dbReference type="PANTHER" id="PTHR13490">
    <property type="entry name" value="MITOCHONDRIAL 28S RIBOSOMAL PROTEIN S28"/>
    <property type="match status" value="1"/>
</dbReference>
<dbReference type="OrthoDB" id="283424at2759"/>
<dbReference type="GO" id="GO:0003735">
    <property type="term" value="F:structural constituent of ribosome"/>
    <property type="evidence" value="ECO:0007669"/>
    <property type="project" value="InterPro"/>
</dbReference>
<feature type="domain" description="Small ribosomal subunit protein mS35 mitochondrial conserved" evidence="1">
    <location>
        <begin position="112"/>
        <end position="183"/>
    </location>
</feature>
<dbReference type="AlphaFoldDB" id="A0A9N8DN61"/>
<keyword evidence="3" id="KW-1185">Reference proteome</keyword>
<name>A0A9N8DN61_9STRA</name>
<evidence type="ECO:0000313" key="2">
    <source>
        <dbReference type="EMBL" id="CAB9503774.1"/>
    </source>
</evidence>
<dbReference type="GO" id="GO:0032543">
    <property type="term" value="P:mitochondrial translation"/>
    <property type="evidence" value="ECO:0007669"/>
    <property type="project" value="InterPro"/>
</dbReference>
<proteinExistence type="predicted"/>
<reference evidence="2" key="1">
    <citation type="submission" date="2020-06" db="EMBL/GenBank/DDBJ databases">
        <authorList>
            <consortium name="Plant Systems Biology data submission"/>
        </authorList>
    </citation>
    <scope>NUCLEOTIDE SEQUENCE</scope>
    <source>
        <strain evidence="2">D6</strain>
    </source>
</reference>
<evidence type="ECO:0000259" key="1">
    <source>
        <dbReference type="Pfam" id="PF10213"/>
    </source>
</evidence>
<dbReference type="PANTHER" id="PTHR13490:SF0">
    <property type="entry name" value="SMALL RIBOSOMAL SUBUNIT PROTEIN MS35"/>
    <property type="match status" value="1"/>
</dbReference>
<dbReference type="GO" id="GO:0005763">
    <property type="term" value="C:mitochondrial small ribosomal subunit"/>
    <property type="evidence" value="ECO:0007669"/>
    <property type="project" value="TreeGrafter"/>
</dbReference>
<dbReference type="Pfam" id="PF10213">
    <property type="entry name" value="MRP-S28"/>
    <property type="match status" value="1"/>
</dbReference>
<dbReference type="Proteomes" id="UP001153069">
    <property type="component" value="Unassembled WGS sequence"/>
</dbReference>
<organism evidence="2 3">
    <name type="scientific">Seminavis robusta</name>
    <dbReference type="NCBI Taxonomy" id="568900"/>
    <lineage>
        <taxon>Eukaryota</taxon>
        <taxon>Sar</taxon>
        <taxon>Stramenopiles</taxon>
        <taxon>Ochrophyta</taxon>
        <taxon>Bacillariophyta</taxon>
        <taxon>Bacillariophyceae</taxon>
        <taxon>Bacillariophycidae</taxon>
        <taxon>Naviculales</taxon>
        <taxon>Naviculaceae</taxon>
        <taxon>Seminavis</taxon>
    </lineage>
</organism>
<protein>
    <recommendedName>
        <fullName evidence="1">Small ribosomal subunit protein mS35 mitochondrial conserved domain-containing protein</fullName>
    </recommendedName>
</protein>
<comment type="caution">
    <text evidence="2">The sequence shown here is derived from an EMBL/GenBank/DDBJ whole genome shotgun (WGS) entry which is preliminary data.</text>
</comment>
<accession>A0A9N8DN61</accession>
<gene>
    <name evidence="2" type="ORF">SEMRO_176_G077290.1</name>
</gene>
<sequence length="200" mass="22370">MSTRAMASTALKLLARQQAVRKSLIPAGSRRAFSSAACALDEDLERERLYGGQPSPMSEFLDLAVNHGHTSTGAPPKYQLVEAPVLKCGISEDDLTFKTTSFGRLIEAPYVQHQEHKVTMCVRWHVLPLNDFEKRILMELVGGRYNPEQNQLKLTSDQFGSRIENKRHLTSMLDRLVFAARKLAVEATKQESVEATAVEE</sequence>
<dbReference type="InterPro" id="IPR019349">
    <property type="entry name" value="Ribosomal_mS35_mit"/>
</dbReference>
<evidence type="ECO:0000313" key="3">
    <source>
        <dbReference type="Proteomes" id="UP001153069"/>
    </source>
</evidence>